<comment type="caution">
    <text evidence="2">The sequence shown here is derived from an EMBL/GenBank/DDBJ whole genome shotgun (WGS) entry which is preliminary data.</text>
</comment>
<organism evidence="2 3">
    <name type="scientific">Fistulifera solaris</name>
    <name type="common">Oleaginous diatom</name>
    <dbReference type="NCBI Taxonomy" id="1519565"/>
    <lineage>
        <taxon>Eukaryota</taxon>
        <taxon>Sar</taxon>
        <taxon>Stramenopiles</taxon>
        <taxon>Ochrophyta</taxon>
        <taxon>Bacillariophyta</taxon>
        <taxon>Bacillariophyceae</taxon>
        <taxon>Bacillariophycidae</taxon>
        <taxon>Naviculales</taxon>
        <taxon>Naviculaceae</taxon>
        <taxon>Fistulifera</taxon>
    </lineage>
</organism>
<name>A0A1Z5JB64_FISSO</name>
<dbReference type="AlphaFoldDB" id="A0A1Z5JB64"/>
<dbReference type="InParanoid" id="A0A1Z5JB64"/>
<keyword evidence="3" id="KW-1185">Reference proteome</keyword>
<evidence type="ECO:0000313" key="2">
    <source>
        <dbReference type="EMBL" id="GAX11132.1"/>
    </source>
</evidence>
<evidence type="ECO:0000256" key="1">
    <source>
        <dbReference type="SAM" id="MobiDB-lite"/>
    </source>
</evidence>
<dbReference type="Proteomes" id="UP000198406">
    <property type="component" value="Unassembled WGS sequence"/>
</dbReference>
<protein>
    <submittedName>
        <fullName evidence="2">Uncharacterized protein</fullName>
    </submittedName>
</protein>
<sequence>MKGIVIELPPNLAQELREGKIDDEWQQVIPLPLVETAEEAPVPNHDDDDFSLPSTMPAIRIDWENVLGYIPSPDEDLSPVVEALWSSDDALEKLLQTRVARHTLRGAECVDYPHFLLIENQLIATARIWKAVVQRHDIPVVEHLLQHLRQCHRTLAWKYAMQNEIRALAASEISHQKMQEWKRNRPQQLQELYAMRETMNEIYEDSRQKVEALEDERRRRAQFEYRKQSNNNDDLLDLFSQDDESLYPDDYLGDEYSVKDDSSSEASQQSWLDEEDDVPAAEQVATEESVAAVTSDLVADTCPPVDDNEPTDDVLENHPTSNQQRTLEEYLAQFTTTELRKAQAAFTVLGQKLKNIDELLETLQDEEWAAEEEGDEIEDVSPDTNEFGLLDQILAMILGATDLAPQEVFREHADIVQDWKAYFGRLPPSAESKPAAPQKDPTEWKQTLGIVDNFETDWDSEPEETKPEKTGLRPGGRLVMP</sequence>
<dbReference type="OrthoDB" id="49667at2759"/>
<reference evidence="2 3" key="1">
    <citation type="journal article" date="2015" name="Plant Cell">
        <title>Oil accumulation by the oleaginous diatom Fistulifera solaris as revealed by the genome and transcriptome.</title>
        <authorList>
            <person name="Tanaka T."/>
            <person name="Maeda Y."/>
            <person name="Veluchamy A."/>
            <person name="Tanaka M."/>
            <person name="Abida H."/>
            <person name="Marechal E."/>
            <person name="Bowler C."/>
            <person name="Muto M."/>
            <person name="Sunaga Y."/>
            <person name="Tanaka M."/>
            <person name="Yoshino T."/>
            <person name="Taniguchi T."/>
            <person name="Fukuda Y."/>
            <person name="Nemoto M."/>
            <person name="Matsumoto M."/>
            <person name="Wong P.S."/>
            <person name="Aburatani S."/>
            <person name="Fujibuchi W."/>
        </authorList>
    </citation>
    <scope>NUCLEOTIDE SEQUENCE [LARGE SCALE GENOMIC DNA]</scope>
    <source>
        <strain evidence="2 3">JPCC DA0580</strain>
    </source>
</reference>
<gene>
    <name evidence="2" type="ORF">FisN_9Hh224</name>
</gene>
<evidence type="ECO:0000313" key="3">
    <source>
        <dbReference type="Proteomes" id="UP000198406"/>
    </source>
</evidence>
<dbReference type="EMBL" id="BDSP01000036">
    <property type="protein sequence ID" value="GAX11132.1"/>
    <property type="molecule type" value="Genomic_DNA"/>
</dbReference>
<feature type="region of interest" description="Disordered" evidence="1">
    <location>
        <begin position="455"/>
        <end position="481"/>
    </location>
</feature>
<accession>A0A1Z5JB64</accession>
<proteinExistence type="predicted"/>
<feature type="region of interest" description="Disordered" evidence="1">
    <location>
        <begin position="256"/>
        <end position="279"/>
    </location>
</feature>